<evidence type="ECO:0000313" key="1">
    <source>
        <dbReference type="EMBL" id="CAE0441796.1"/>
    </source>
</evidence>
<reference evidence="1" key="1">
    <citation type="submission" date="2021-01" db="EMBL/GenBank/DDBJ databases">
        <authorList>
            <person name="Corre E."/>
            <person name="Pelletier E."/>
            <person name="Niang G."/>
            <person name="Scheremetjew M."/>
            <person name="Finn R."/>
            <person name="Kale V."/>
            <person name="Holt S."/>
            <person name="Cochrane G."/>
            <person name="Meng A."/>
            <person name="Brown T."/>
            <person name="Cohen L."/>
        </authorList>
    </citation>
    <scope>NUCLEOTIDE SEQUENCE</scope>
    <source>
        <strain evidence="1">GSBS06</strain>
    </source>
</reference>
<accession>A0A7S3PK41</accession>
<dbReference type="AlphaFoldDB" id="A0A7S3PK41"/>
<dbReference type="EMBL" id="HBIN01015698">
    <property type="protein sequence ID" value="CAE0441796.1"/>
    <property type="molecule type" value="Transcribed_RNA"/>
</dbReference>
<proteinExistence type="predicted"/>
<protein>
    <submittedName>
        <fullName evidence="1">Uncharacterized protein</fullName>
    </submittedName>
</protein>
<organism evidence="1">
    <name type="scientific">Aplanochytrium stocchinoi</name>
    <dbReference type="NCBI Taxonomy" id="215587"/>
    <lineage>
        <taxon>Eukaryota</taxon>
        <taxon>Sar</taxon>
        <taxon>Stramenopiles</taxon>
        <taxon>Bigyra</taxon>
        <taxon>Labyrinthulomycetes</taxon>
        <taxon>Thraustochytrida</taxon>
        <taxon>Thraustochytriidae</taxon>
        <taxon>Aplanochytrium</taxon>
    </lineage>
</organism>
<sequence>MQWFEAARSFEACVYAYKTKEKKSMIPYTSALSLISLLQAKQSSSIDASNLAEMTQANLDILHDCAHLPKLNWSLQDVLGFRLFSKYAVDDSNMDNWVLLDILEIMITHLRCTEWMEAEMLHNFLRTLMRERDRRIQYNTLSLDQRISIVLSRTDILINLGRVQEALSIANPCIQNEQVLAYARRMKGPIIPFLLFLVAQLHAKDKNMSQAKAHLRMLKSLGKDYRLNHLLRIKIDVLSQRLKTATSK</sequence>
<gene>
    <name evidence="1" type="ORF">ASTO00021_LOCUS11918</name>
</gene>
<name>A0A7S3PK41_9STRA</name>